<proteinExistence type="predicted"/>
<reference evidence="2 3" key="1">
    <citation type="submission" date="2018-02" db="EMBL/GenBank/DDBJ databases">
        <title>Complete genome sequence of Agrobacterium tumefaciens 1D1609.</title>
        <authorList>
            <person name="Cho S.-T."/>
            <person name="Haryono M."/>
            <person name="Chang H.-H."/>
            <person name="Santos M.N."/>
            <person name="Lai E.-M."/>
            <person name="Kuo C.-H."/>
        </authorList>
    </citation>
    <scope>NUCLEOTIDE SEQUENCE [LARGE SCALE GENOMIC DNA]</scope>
    <source>
        <strain evidence="2 3">1D1609</strain>
        <plasmid evidence="3">Plasmid pat1d1609b</plasmid>
    </source>
</reference>
<evidence type="ECO:0000313" key="2">
    <source>
        <dbReference type="EMBL" id="AVH45655.1"/>
    </source>
</evidence>
<evidence type="ECO:0000256" key="1">
    <source>
        <dbReference type="SAM" id="MobiDB-lite"/>
    </source>
</evidence>
<feature type="region of interest" description="Disordered" evidence="1">
    <location>
        <begin position="38"/>
        <end position="58"/>
    </location>
</feature>
<name>A0A2L2LMV5_AGRTU</name>
<feature type="region of interest" description="Disordered" evidence="1">
    <location>
        <begin position="1"/>
        <end position="23"/>
    </location>
</feature>
<dbReference type="Proteomes" id="UP000237717">
    <property type="component" value="Plasmid pAt1D1609b"/>
</dbReference>
<dbReference type="RefSeq" id="WP_174016307.1">
    <property type="nucleotide sequence ID" value="NZ_CP026928.1"/>
</dbReference>
<protein>
    <submittedName>
        <fullName evidence="2">Uncharacterized protein</fullName>
    </submittedName>
</protein>
<dbReference type="AlphaFoldDB" id="A0A2L2LMV5"/>
<keyword evidence="2" id="KW-0614">Plasmid</keyword>
<evidence type="ECO:0000313" key="3">
    <source>
        <dbReference type="Proteomes" id="UP000237717"/>
    </source>
</evidence>
<accession>A0A2L2LMV5</accession>
<gene>
    <name evidence="2" type="ORF">At1D1609_56220</name>
</gene>
<geneLocation type="plasmid" evidence="3">
    <name>pat1d1609b</name>
</geneLocation>
<dbReference type="EMBL" id="CP026928">
    <property type="protein sequence ID" value="AVH45655.1"/>
    <property type="molecule type" value="Genomic_DNA"/>
</dbReference>
<organism evidence="2 3">
    <name type="scientific">Agrobacterium tumefaciens</name>
    <dbReference type="NCBI Taxonomy" id="358"/>
    <lineage>
        <taxon>Bacteria</taxon>
        <taxon>Pseudomonadati</taxon>
        <taxon>Pseudomonadota</taxon>
        <taxon>Alphaproteobacteria</taxon>
        <taxon>Hyphomicrobiales</taxon>
        <taxon>Rhizobiaceae</taxon>
        <taxon>Rhizobium/Agrobacterium group</taxon>
        <taxon>Agrobacterium</taxon>
        <taxon>Agrobacterium tumefaciens complex</taxon>
    </lineage>
</organism>
<sequence length="58" mass="6630">MRQQTKQFIVERKPSRKLKSASVKPSIWGKLDLSLHQETQTDSDMVESTAAVGDDDRR</sequence>